<dbReference type="HOGENOM" id="CLU_3053950_0_0_1"/>
<evidence type="ECO:0000313" key="2">
    <source>
        <dbReference type="Proteomes" id="UP000004995"/>
    </source>
</evidence>
<reference evidence="2" key="1">
    <citation type="journal article" date="2012" name="Nat. Biotechnol.">
        <title>Reference genome sequence of the model plant Setaria.</title>
        <authorList>
            <person name="Bennetzen J.L."/>
            <person name="Schmutz J."/>
            <person name="Wang H."/>
            <person name="Percifield R."/>
            <person name="Hawkins J."/>
            <person name="Pontaroli A.C."/>
            <person name="Estep M."/>
            <person name="Feng L."/>
            <person name="Vaughn J.N."/>
            <person name="Grimwood J."/>
            <person name="Jenkins J."/>
            <person name="Barry K."/>
            <person name="Lindquist E."/>
            <person name="Hellsten U."/>
            <person name="Deshpande S."/>
            <person name="Wang X."/>
            <person name="Wu X."/>
            <person name="Mitros T."/>
            <person name="Triplett J."/>
            <person name="Yang X."/>
            <person name="Ye C.Y."/>
            <person name="Mauro-Herrera M."/>
            <person name="Wang L."/>
            <person name="Li P."/>
            <person name="Sharma M."/>
            <person name="Sharma R."/>
            <person name="Ronald P.C."/>
            <person name="Panaud O."/>
            <person name="Kellogg E.A."/>
            <person name="Brutnell T.P."/>
            <person name="Doust A.N."/>
            <person name="Tuskan G.A."/>
            <person name="Rokhsar D."/>
            <person name="Devos K.M."/>
        </authorList>
    </citation>
    <scope>NUCLEOTIDE SEQUENCE [LARGE SCALE GENOMIC DNA]</scope>
    <source>
        <strain evidence="2">cv. Yugu1</strain>
    </source>
</reference>
<name>K3ZZ00_SETIT</name>
<dbReference type="EnsemblPlants" id="KQL23708">
    <property type="protein sequence ID" value="KQL23708"/>
    <property type="gene ID" value="SETIT_031832mg"/>
</dbReference>
<keyword evidence="2" id="KW-1185">Reference proteome</keyword>
<dbReference type="InParanoid" id="K3ZZ00"/>
<proteinExistence type="predicted"/>
<sequence>MERTYGQNNSTKNVSSLATKNVSSLAISTKLSWKLDATFSQQQEAIVYSYIYYN</sequence>
<accession>K3ZZ00</accession>
<dbReference type="Gramene" id="KQL23708">
    <property type="protein sequence ID" value="KQL23708"/>
    <property type="gene ID" value="SETIT_031832mg"/>
</dbReference>
<reference evidence="1" key="2">
    <citation type="submission" date="2018-08" db="UniProtKB">
        <authorList>
            <consortium name="EnsemblPlants"/>
        </authorList>
    </citation>
    <scope>IDENTIFICATION</scope>
    <source>
        <strain evidence="1">Yugu1</strain>
    </source>
</reference>
<protein>
    <submittedName>
        <fullName evidence="1">Uncharacterized protein</fullName>
    </submittedName>
</protein>
<dbReference type="Proteomes" id="UP000004995">
    <property type="component" value="Unassembled WGS sequence"/>
</dbReference>
<dbReference type="AlphaFoldDB" id="K3ZZ00"/>
<dbReference type="EMBL" id="AGNK02000908">
    <property type="status" value="NOT_ANNOTATED_CDS"/>
    <property type="molecule type" value="Genomic_DNA"/>
</dbReference>
<organism evidence="1 2">
    <name type="scientific">Setaria italica</name>
    <name type="common">Foxtail millet</name>
    <name type="synonym">Panicum italicum</name>
    <dbReference type="NCBI Taxonomy" id="4555"/>
    <lineage>
        <taxon>Eukaryota</taxon>
        <taxon>Viridiplantae</taxon>
        <taxon>Streptophyta</taxon>
        <taxon>Embryophyta</taxon>
        <taxon>Tracheophyta</taxon>
        <taxon>Spermatophyta</taxon>
        <taxon>Magnoliopsida</taxon>
        <taxon>Liliopsida</taxon>
        <taxon>Poales</taxon>
        <taxon>Poaceae</taxon>
        <taxon>PACMAD clade</taxon>
        <taxon>Panicoideae</taxon>
        <taxon>Panicodae</taxon>
        <taxon>Paniceae</taxon>
        <taxon>Cenchrinae</taxon>
        <taxon>Setaria</taxon>
    </lineage>
</organism>
<evidence type="ECO:0000313" key="1">
    <source>
        <dbReference type="EnsemblPlants" id="KQL23708"/>
    </source>
</evidence>